<evidence type="ECO:0000256" key="9">
    <source>
        <dbReference type="RuleBase" id="RU367107"/>
    </source>
</evidence>
<accession>A0A072PK42</accession>
<feature type="compositionally biased region" description="Basic and acidic residues" evidence="10">
    <location>
        <begin position="223"/>
        <end position="239"/>
    </location>
</feature>
<dbReference type="InterPro" id="IPR038104">
    <property type="entry name" value="Rap1_C_sf"/>
</dbReference>
<dbReference type="Pfam" id="PF08914">
    <property type="entry name" value="Myb_Rap1"/>
    <property type="match status" value="1"/>
</dbReference>
<keyword evidence="8" id="KW-0862">Zinc</keyword>
<dbReference type="GO" id="GO:0006355">
    <property type="term" value="P:regulation of DNA-templated transcription"/>
    <property type="evidence" value="ECO:0007669"/>
    <property type="project" value="InterPro"/>
</dbReference>
<dbReference type="OrthoDB" id="435460at2759"/>
<keyword evidence="4" id="KW-0805">Transcription regulation</keyword>
<comment type="subunit">
    <text evidence="9">Homodimer.</text>
</comment>
<comment type="function">
    <text evidence="9">Involved in the regulation of telomere length, clustering and has a specific role in telomere position effect (TPE).</text>
</comment>
<evidence type="ECO:0000256" key="8">
    <source>
        <dbReference type="PROSITE-ProRule" id="PRU00094"/>
    </source>
</evidence>
<feature type="domain" description="GATA-type" evidence="11">
    <location>
        <begin position="419"/>
        <end position="472"/>
    </location>
</feature>
<feature type="region of interest" description="Disordered" evidence="10">
    <location>
        <begin position="477"/>
        <end position="635"/>
    </location>
</feature>
<dbReference type="Gene3D" id="1.10.10.60">
    <property type="entry name" value="Homeodomain-like"/>
    <property type="match status" value="1"/>
</dbReference>
<dbReference type="Proteomes" id="UP000027920">
    <property type="component" value="Unassembled WGS sequence"/>
</dbReference>
<gene>
    <name evidence="12" type="ORF">A1O9_05086</name>
</gene>
<dbReference type="InterPro" id="IPR015010">
    <property type="entry name" value="TERF2IP_Myb"/>
</dbReference>
<keyword evidence="8" id="KW-0479">Metal-binding</keyword>
<dbReference type="GO" id="GO:0031848">
    <property type="term" value="P:protection from non-homologous end joining at telomere"/>
    <property type="evidence" value="ECO:0007669"/>
    <property type="project" value="TreeGrafter"/>
</dbReference>
<feature type="region of interest" description="Disordered" evidence="10">
    <location>
        <begin position="179"/>
        <end position="296"/>
    </location>
</feature>
<evidence type="ECO:0000256" key="5">
    <source>
        <dbReference type="ARBA" id="ARBA00023159"/>
    </source>
</evidence>
<feature type="region of interest" description="Disordered" evidence="10">
    <location>
        <begin position="824"/>
        <end position="885"/>
    </location>
</feature>
<dbReference type="GO" id="GO:0042162">
    <property type="term" value="F:telomeric DNA binding"/>
    <property type="evidence" value="ECO:0007669"/>
    <property type="project" value="TreeGrafter"/>
</dbReference>
<feature type="compositionally biased region" description="Polar residues" evidence="10">
    <location>
        <begin position="875"/>
        <end position="885"/>
    </location>
</feature>
<evidence type="ECO:0000256" key="3">
    <source>
        <dbReference type="ARBA" id="ARBA00022895"/>
    </source>
</evidence>
<dbReference type="RefSeq" id="XP_013262826.1">
    <property type="nucleotide sequence ID" value="XM_013407372.1"/>
</dbReference>
<feature type="compositionally biased region" description="Polar residues" evidence="10">
    <location>
        <begin position="730"/>
        <end position="743"/>
    </location>
</feature>
<keyword evidence="2 9" id="KW-0158">Chromosome</keyword>
<evidence type="ECO:0000256" key="7">
    <source>
        <dbReference type="ARBA" id="ARBA00023242"/>
    </source>
</evidence>
<dbReference type="InterPro" id="IPR021661">
    <property type="entry name" value="Rap1_C"/>
</dbReference>
<evidence type="ECO:0000256" key="10">
    <source>
        <dbReference type="SAM" id="MobiDB-lite"/>
    </source>
</evidence>
<dbReference type="InterPro" id="IPR009057">
    <property type="entry name" value="Homeodomain-like_sf"/>
</dbReference>
<name>A0A072PK42_9EURO</name>
<evidence type="ECO:0000259" key="11">
    <source>
        <dbReference type="PROSITE" id="PS50114"/>
    </source>
</evidence>
<organism evidence="12 13">
    <name type="scientific">Exophiala aquamarina CBS 119918</name>
    <dbReference type="NCBI Taxonomy" id="1182545"/>
    <lineage>
        <taxon>Eukaryota</taxon>
        <taxon>Fungi</taxon>
        <taxon>Dikarya</taxon>
        <taxon>Ascomycota</taxon>
        <taxon>Pezizomycotina</taxon>
        <taxon>Eurotiomycetes</taxon>
        <taxon>Chaetothyriomycetidae</taxon>
        <taxon>Chaetothyriales</taxon>
        <taxon>Herpotrichiellaceae</taxon>
        <taxon>Exophiala</taxon>
    </lineage>
</organism>
<evidence type="ECO:0000256" key="2">
    <source>
        <dbReference type="ARBA" id="ARBA00022454"/>
    </source>
</evidence>
<dbReference type="Pfam" id="PF11626">
    <property type="entry name" value="Rap1_C"/>
    <property type="match status" value="1"/>
</dbReference>
<dbReference type="PANTHER" id="PTHR16466">
    <property type="entry name" value="TELOMERE REPEAT-BINDING FACTOR 2-INTERACTING PROTEIN 1"/>
    <property type="match status" value="1"/>
</dbReference>
<sequence>MTSNIVYDGVQRAGHEQEVANTLFGGQKLWFAHTVPQRKWLIENAQNNGAVIVAMDKDADVRLVDHAKKNNAPGTHSYRYIENSIRMGARDNLADHAVGLATRVSRPVGSTTTAPKHGRTPFTNEDDQQLWDWVRPLEERGYQWKGNEIYKQLESVNPRHTFQSWRDRYIKITRFQKRTTNPVAAEETHPTPEPSTSQIGRCAQQRKRARQDLDDPEGGGDESLAHDTLDPTSIGDDRRVRRSHQSPSDPLHTVSSLSKEKDLKRKDRLERPASKIRREMPVEHPTPKETSRMKDMSDRTGIVTGWEIPPIIALGADQQSFTLDEAKQLYDLVPQLTNLSAENFDEAWDAVAASQDWAGHTPQEWRFYFENFVLPEYCRNNKLPITEAAPYLIRERQLSTSTPKPRAVKNPRTDADQVHGDMKECGFCHEVKSARWHLDHKGNRVCTKCAIFLRVAGVPRPSTSQVEVVDDLEDGDLSRSIRTPQTNTTMRPMTAPASDYVHRGTSPITSNQDLDVSEKGSPEFGKPKSPVFRPDSSSLARVPEPNEARKRSTGNGSQSQSTSQESTKSGAQGQGTKLHAQPELSEASTEPQVLPSKNRTRDKRRLPDEPGNLDIPIQSLTRSDQLPSQHPANTRMMGFIEKDEPAVPPLLEAAPQQDNQEILLSESLSKDDEVDGFVTHPARRGASQALSLTKDRHEAQTSPLSVHLMSDNSSRRASRGLSASPEPPARSTTAYSEDPQTSTRFDRFETAPETPDGFDSAVEEQQPGPSASLAKCKERRASTQALFNEIGDSLDEAYLDFELPEPEGGWREVLGYDPDQLDLHELHNQEPRHREISRNKVKGKTKSKEEPQHDSALADLRLPSSPIQRRPKPVPTSTQESGGPQTSRWFAEQEAIHTSIHRLTLKPILFKALEATSFDFDLASEVVGIVVNQIPPKYRRRDKFTLGLEVSIPPNLPGVWTNEDDNLLLSHDSEDLKTVWRKHGDGACDARFVFLDQWVES</sequence>
<dbReference type="InterPro" id="IPR039595">
    <property type="entry name" value="TE2IP/Rap1"/>
</dbReference>
<proteinExistence type="inferred from homology"/>
<dbReference type="GO" id="GO:0010833">
    <property type="term" value="P:telomere maintenance via telomere lengthening"/>
    <property type="evidence" value="ECO:0007669"/>
    <property type="project" value="UniProtKB-UniRule"/>
</dbReference>
<feature type="compositionally biased region" description="Polar residues" evidence="10">
    <location>
        <begin position="245"/>
        <end position="257"/>
    </location>
</feature>
<keyword evidence="13" id="KW-1185">Reference proteome</keyword>
<evidence type="ECO:0000256" key="6">
    <source>
        <dbReference type="ARBA" id="ARBA00023163"/>
    </source>
</evidence>
<dbReference type="HOGENOM" id="CLU_301477_0_0_1"/>
<feature type="compositionally biased region" description="Polar residues" evidence="10">
    <location>
        <begin position="586"/>
        <end position="597"/>
    </location>
</feature>
<dbReference type="GO" id="GO:0008270">
    <property type="term" value="F:zinc ion binding"/>
    <property type="evidence" value="ECO:0007669"/>
    <property type="project" value="UniProtKB-KW"/>
</dbReference>
<keyword evidence="6" id="KW-0804">Transcription</keyword>
<dbReference type="GO" id="GO:0070187">
    <property type="term" value="C:shelterin complex"/>
    <property type="evidence" value="ECO:0007669"/>
    <property type="project" value="TreeGrafter"/>
</dbReference>
<keyword evidence="3 9" id="KW-0779">Telomere</keyword>
<evidence type="ECO:0000313" key="13">
    <source>
        <dbReference type="Proteomes" id="UP000027920"/>
    </source>
</evidence>
<dbReference type="EMBL" id="AMGV01000003">
    <property type="protein sequence ID" value="KEF60236.1"/>
    <property type="molecule type" value="Genomic_DNA"/>
</dbReference>
<dbReference type="PROSITE" id="PS50114">
    <property type="entry name" value="GATA_ZN_FINGER_2"/>
    <property type="match status" value="1"/>
</dbReference>
<feature type="compositionally biased region" description="Basic and acidic residues" evidence="10">
    <location>
        <begin position="258"/>
        <end position="296"/>
    </location>
</feature>
<feature type="compositionally biased region" description="Polar residues" evidence="10">
    <location>
        <begin position="480"/>
        <end position="491"/>
    </location>
</feature>
<dbReference type="VEuPathDB" id="FungiDB:A1O9_05086"/>
<evidence type="ECO:0000256" key="1">
    <source>
        <dbReference type="ARBA" id="ARBA00010467"/>
    </source>
</evidence>
<dbReference type="SMART" id="SM00401">
    <property type="entry name" value="ZnF_GATA"/>
    <property type="match status" value="1"/>
</dbReference>
<feature type="region of interest" description="Disordered" evidence="10">
    <location>
        <begin position="107"/>
        <end position="127"/>
    </location>
</feature>
<dbReference type="SUPFAM" id="SSF46689">
    <property type="entry name" value="Homeodomain-like"/>
    <property type="match status" value="1"/>
</dbReference>
<protein>
    <recommendedName>
        <fullName evidence="9">DNA-binding protein RAP1</fullName>
    </recommendedName>
</protein>
<dbReference type="InterPro" id="IPR000679">
    <property type="entry name" value="Znf_GATA"/>
</dbReference>
<evidence type="ECO:0000256" key="4">
    <source>
        <dbReference type="ARBA" id="ARBA00023015"/>
    </source>
</evidence>
<keyword evidence="7 9" id="KW-0539">Nucleus</keyword>
<feature type="compositionally biased region" description="Basic and acidic residues" evidence="10">
    <location>
        <begin position="824"/>
        <end position="838"/>
    </location>
</feature>
<reference evidence="12 13" key="1">
    <citation type="submission" date="2013-03" db="EMBL/GenBank/DDBJ databases">
        <title>The Genome Sequence of Exophiala aquamarina CBS 119918.</title>
        <authorList>
            <consortium name="The Broad Institute Genomics Platform"/>
            <person name="Cuomo C."/>
            <person name="de Hoog S."/>
            <person name="Gorbushina A."/>
            <person name="Walker B."/>
            <person name="Young S.K."/>
            <person name="Zeng Q."/>
            <person name="Gargeya S."/>
            <person name="Fitzgerald M."/>
            <person name="Haas B."/>
            <person name="Abouelleil A."/>
            <person name="Allen A.W."/>
            <person name="Alvarado L."/>
            <person name="Arachchi H.M."/>
            <person name="Berlin A.M."/>
            <person name="Chapman S.B."/>
            <person name="Gainer-Dewar J."/>
            <person name="Goldberg J."/>
            <person name="Griggs A."/>
            <person name="Gujja S."/>
            <person name="Hansen M."/>
            <person name="Howarth C."/>
            <person name="Imamovic A."/>
            <person name="Ireland A."/>
            <person name="Larimer J."/>
            <person name="McCowan C."/>
            <person name="Murphy C."/>
            <person name="Pearson M."/>
            <person name="Poon T.W."/>
            <person name="Priest M."/>
            <person name="Roberts A."/>
            <person name="Saif S."/>
            <person name="Shea T."/>
            <person name="Sisk P."/>
            <person name="Sykes S."/>
            <person name="Wortman J."/>
            <person name="Nusbaum C."/>
            <person name="Birren B."/>
        </authorList>
    </citation>
    <scope>NUCLEOTIDE SEQUENCE [LARGE SCALE GENOMIC DNA]</scope>
    <source>
        <strain evidence="12 13">CBS 119918</strain>
    </source>
</reference>
<comment type="similarity">
    <text evidence="1 9">Belongs to the RAP1 family.</text>
</comment>
<dbReference type="AlphaFoldDB" id="A0A072PK42"/>
<dbReference type="PANTHER" id="PTHR16466:SF6">
    <property type="entry name" value="TELOMERIC REPEAT-BINDING FACTOR 2-INTERACTING PROTEIN 1"/>
    <property type="match status" value="1"/>
</dbReference>
<keyword evidence="8" id="KW-0863">Zinc-finger</keyword>
<dbReference type="STRING" id="1182545.A0A072PK42"/>
<comment type="caution">
    <text evidence="12">The sequence shown here is derived from an EMBL/GenBank/DDBJ whole genome shotgun (WGS) entry which is preliminary data.</text>
</comment>
<dbReference type="Gene3D" id="1.10.10.2170">
    <property type="match status" value="1"/>
</dbReference>
<comment type="subcellular location">
    <subcellularLocation>
        <location evidence="9">Nucleus</location>
    </subcellularLocation>
    <subcellularLocation>
        <location evidence="9">Chromosome</location>
        <location evidence="9">Telomere</location>
    </subcellularLocation>
</comment>
<dbReference type="GeneID" id="25280013"/>
<evidence type="ECO:0000313" key="12">
    <source>
        <dbReference type="EMBL" id="KEF60236.1"/>
    </source>
</evidence>
<feature type="compositionally biased region" description="Low complexity" evidence="10">
    <location>
        <begin position="553"/>
        <end position="570"/>
    </location>
</feature>
<feature type="compositionally biased region" description="Polar residues" evidence="10">
    <location>
        <begin position="618"/>
        <end position="632"/>
    </location>
</feature>
<feature type="region of interest" description="Disordered" evidence="10">
    <location>
        <begin position="653"/>
        <end position="777"/>
    </location>
</feature>
<dbReference type="CDD" id="cd11655">
    <property type="entry name" value="rap1_myb-like"/>
    <property type="match status" value="1"/>
</dbReference>
<keyword evidence="5" id="KW-0010">Activator</keyword>